<dbReference type="Pfam" id="PF12838">
    <property type="entry name" value="Fer4_7"/>
    <property type="match status" value="2"/>
</dbReference>
<protein>
    <recommendedName>
        <fullName evidence="6">4Fe-4S ferredoxin-type domain-containing protein</fullName>
    </recommendedName>
</protein>
<evidence type="ECO:0000256" key="5">
    <source>
        <dbReference type="ARBA" id="ARBA00023014"/>
    </source>
</evidence>
<dbReference type="PANTHER" id="PTHR24960">
    <property type="entry name" value="PHOTOSYSTEM I IRON-SULFUR CENTER-RELATED"/>
    <property type="match status" value="1"/>
</dbReference>
<evidence type="ECO:0000256" key="1">
    <source>
        <dbReference type="ARBA" id="ARBA00022485"/>
    </source>
</evidence>
<dbReference type="GO" id="GO:0046872">
    <property type="term" value="F:metal ion binding"/>
    <property type="evidence" value="ECO:0007669"/>
    <property type="project" value="UniProtKB-KW"/>
</dbReference>
<keyword evidence="1" id="KW-0004">4Fe-4S</keyword>
<keyword evidence="4" id="KW-0408">Iron</keyword>
<dbReference type="Gene3D" id="3.30.70.20">
    <property type="match status" value="2"/>
</dbReference>
<dbReference type="InterPro" id="IPR004496">
    <property type="entry name" value="NapF"/>
</dbReference>
<feature type="domain" description="4Fe-4S ferredoxin-type" evidence="6">
    <location>
        <begin position="152"/>
        <end position="181"/>
    </location>
</feature>
<dbReference type="PANTHER" id="PTHR24960:SF79">
    <property type="entry name" value="PHOTOSYSTEM I IRON-SULFUR CENTER"/>
    <property type="match status" value="1"/>
</dbReference>
<evidence type="ECO:0000313" key="8">
    <source>
        <dbReference type="Proteomes" id="UP000078358"/>
    </source>
</evidence>
<dbReference type="NCBIfam" id="TIGR00402">
    <property type="entry name" value="napF"/>
    <property type="match status" value="1"/>
</dbReference>
<keyword evidence="5" id="KW-0411">Iron-sulfur</keyword>
<dbReference type="GO" id="GO:0051539">
    <property type="term" value="F:4 iron, 4 sulfur cluster binding"/>
    <property type="evidence" value="ECO:0007669"/>
    <property type="project" value="UniProtKB-KW"/>
</dbReference>
<evidence type="ECO:0000256" key="2">
    <source>
        <dbReference type="ARBA" id="ARBA00022723"/>
    </source>
</evidence>
<dbReference type="Proteomes" id="UP000078358">
    <property type="component" value="Unassembled WGS sequence"/>
</dbReference>
<dbReference type="InterPro" id="IPR017896">
    <property type="entry name" value="4Fe4S_Fe-S-bd"/>
</dbReference>
<feature type="domain" description="4Fe-4S ferredoxin-type" evidence="6">
    <location>
        <begin position="52"/>
        <end position="81"/>
    </location>
</feature>
<keyword evidence="3" id="KW-0677">Repeat</keyword>
<evidence type="ECO:0000256" key="4">
    <source>
        <dbReference type="ARBA" id="ARBA00023004"/>
    </source>
</evidence>
<name>A0A179CYZ6_BIBTR</name>
<dbReference type="InterPro" id="IPR017900">
    <property type="entry name" value="4Fe4S_Fe_S_CS"/>
</dbReference>
<accession>A0A179CYZ6</accession>
<evidence type="ECO:0000313" key="7">
    <source>
        <dbReference type="EMBL" id="OAQ15136.1"/>
    </source>
</evidence>
<feature type="domain" description="4Fe-4S ferredoxin-type" evidence="6">
    <location>
        <begin position="83"/>
        <end position="112"/>
    </location>
</feature>
<reference evidence="7 8" key="1">
    <citation type="submission" date="2014-01" db="EMBL/GenBank/DDBJ databases">
        <authorList>
            <person name="Zuccon D."/>
        </authorList>
    </citation>
    <scope>NUCLEOTIDE SEQUENCE [LARGE SCALE GENOMIC DNA]</scope>
    <source>
        <strain evidence="7 8">Y31</strain>
    </source>
</reference>
<organism evidence="7 8">
    <name type="scientific">Bibersteinia trehalosi Y31</name>
    <dbReference type="NCBI Taxonomy" id="1261658"/>
    <lineage>
        <taxon>Bacteria</taxon>
        <taxon>Pseudomonadati</taxon>
        <taxon>Pseudomonadota</taxon>
        <taxon>Gammaproteobacteria</taxon>
        <taxon>Pasteurellales</taxon>
        <taxon>Pasteurellaceae</taxon>
        <taxon>Bibersteinia</taxon>
    </lineage>
</organism>
<gene>
    <name evidence="7" type="ORF">F480_00905</name>
</gene>
<evidence type="ECO:0000259" key="6">
    <source>
        <dbReference type="PROSITE" id="PS51379"/>
    </source>
</evidence>
<dbReference type="SUPFAM" id="SSF54862">
    <property type="entry name" value="4Fe-4S ferredoxins"/>
    <property type="match status" value="1"/>
</dbReference>
<dbReference type="EMBL" id="JACI01000001">
    <property type="protein sequence ID" value="OAQ15136.1"/>
    <property type="molecule type" value="Genomic_DNA"/>
</dbReference>
<dbReference type="InterPro" id="IPR050157">
    <property type="entry name" value="PSI_iron-sulfur_center"/>
</dbReference>
<dbReference type="PROSITE" id="PS00198">
    <property type="entry name" value="4FE4S_FER_1"/>
    <property type="match status" value="2"/>
</dbReference>
<dbReference type="AlphaFoldDB" id="A0A179CYZ6"/>
<proteinExistence type="predicted"/>
<sequence>MKDERYYNAYFTHNHISRRGLFRALLGGGQKAHLQNQADLLKKSAARPPFAVAELLFLKQCNGCGDCVKACPYGLILLKDNQASIEIDFSACDLCGECANVCQTGALALNTKPDTGLRPEFDFACLRQHNQPCQFCETACPQQAISFNSSTKKMQLDNEKCNGCGECKVACPQNYVSLQLA</sequence>
<keyword evidence="2" id="KW-0479">Metal-binding</keyword>
<comment type="caution">
    <text evidence="7">The sequence shown here is derived from an EMBL/GenBank/DDBJ whole genome shotgun (WGS) entry which is preliminary data.</text>
</comment>
<dbReference type="PROSITE" id="PS51379">
    <property type="entry name" value="4FE4S_FER_2"/>
    <property type="match status" value="3"/>
</dbReference>
<dbReference type="PATRIC" id="fig|1261658.3.peg.184"/>
<evidence type="ECO:0000256" key="3">
    <source>
        <dbReference type="ARBA" id="ARBA00022737"/>
    </source>
</evidence>
<dbReference type="RefSeq" id="WP_064317948.1">
    <property type="nucleotide sequence ID" value="NZ_JACI01000001.1"/>
</dbReference>